<proteinExistence type="inferred from homology"/>
<dbReference type="RefSeq" id="WP_085548874.1">
    <property type="nucleotide sequence ID" value="NZ_FXAR01000002.1"/>
</dbReference>
<dbReference type="GO" id="GO:0016020">
    <property type="term" value="C:membrane"/>
    <property type="evidence" value="ECO:0007669"/>
    <property type="project" value="UniProtKB-SubCell"/>
</dbReference>
<dbReference type="Pfam" id="PF07947">
    <property type="entry name" value="YhhN"/>
    <property type="match status" value="1"/>
</dbReference>
<evidence type="ECO:0000256" key="4">
    <source>
        <dbReference type="ARBA" id="ARBA00022989"/>
    </source>
</evidence>
<evidence type="ECO:0000313" key="8">
    <source>
        <dbReference type="Proteomes" id="UP000193309"/>
    </source>
</evidence>
<protein>
    <submittedName>
        <fullName evidence="7">YhhN-like protein</fullName>
    </submittedName>
</protein>
<evidence type="ECO:0000313" key="7">
    <source>
        <dbReference type="EMBL" id="SMG14946.1"/>
    </source>
</evidence>
<evidence type="ECO:0000256" key="2">
    <source>
        <dbReference type="ARBA" id="ARBA00007375"/>
    </source>
</evidence>
<keyword evidence="4 6" id="KW-1133">Transmembrane helix</keyword>
<dbReference type="InterPro" id="IPR012506">
    <property type="entry name" value="TMEM86B-like"/>
</dbReference>
<keyword evidence="5 6" id="KW-0472">Membrane</keyword>
<keyword evidence="3 6" id="KW-0812">Transmembrane</keyword>
<accession>A0A1X7IKA0</accession>
<evidence type="ECO:0000256" key="5">
    <source>
        <dbReference type="ARBA" id="ARBA00023136"/>
    </source>
</evidence>
<dbReference type="EMBL" id="FXAR01000002">
    <property type="protein sequence ID" value="SMG14946.1"/>
    <property type="molecule type" value="Genomic_DNA"/>
</dbReference>
<sequence length="205" mass="21585">MSRILRAAYWLAGGAYAASRAVGSRRLLLASKPAVVPLLLDAPLAAPFPEREVGLVGLAGGWAGDVVLLRENSLPQGAAAFAVNQAAYQWLLWRRGARFRPGPVALRAVPFAAAAWLGRRHLGLVLLYGGMVTATAALAADPRLRGRGLAGLAVGGDLFLLSDSLILVRMLLPSRDSGLARGLDVAVAGTYVTAQRLIVDGLFRR</sequence>
<comment type="similarity">
    <text evidence="2">Belongs to the TMEM86 family.</text>
</comment>
<dbReference type="OrthoDB" id="4406725at2"/>
<evidence type="ECO:0000256" key="6">
    <source>
        <dbReference type="SAM" id="Phobius"/>
    </source>
</evidence>
<keyword evidence="8" id="KW-1185">Reference proteome</keyword>
<gene>
    <name evidence="7" type="ORF">SAMN06295981_0702</name>
</gene>
<evidence type="ECO:0000256" key="3">
    <source>
        <dbReference type="ARBA" id="ARBA00022692"/>
    </source>
</evidence>
<dbReference type="Proteomes" id="UP000193309">
    <property type="component" value="Unassembled WGS sequence"/>
</dbReference>
<name>A0A1X7IKA0_9CORY</name>
<reference evidence="8" key="1">
    <citation type="submission" date="2017-04" db="EMBL/GenBank/DDBJ databases">
        <authorList>
            <person name="Varghese N."/>
            <person name="Submissions S."/>
        </authorList>
    </citation>
    <scope>NUCLEOTIDE SEQUENCE [LARGE SCALE GENOMIC DNA]</scope>
    <source>
        <strain evidence="8">VDS</strain>
    </source>
</reference>
<evidence type="ECO:0000256" key="1">
    <source>
        <dbReference type="ARBA" id="ARBA00004141"/>
    </source>
</evidence>
<organism evidence="7 8">
    <name type="scientific">Corynebacterium pollutisoli</name>
    <dbReference type="NCBI Taxonomy" id="1610489"/>
    <lineage>
        <taxon>Bacteria</taxon>
        <taxon>Bacillati</taxon>
        <taxon>Actinomycetota</taxon>
        <taxon>Actinomycetes</taxon>
        <taxon>Mycobacteriales</taxon>
        <taxon>Corynebacteriaceae</taxon>
        <taxon>Corynebacterium</taxon>
    </lineage>
</organism>
<dbReference type="AlphaFoldDB" id="A0A1X7IKA0"/>
<comment type="subcellular location">
    <subcellularLocation>
        <location evidence="1">Membrane</location>
        <topology evidence="1">Multi-pass membrane protein</topology>
    </subcellularLocation>
</comment>
<feature type="transmembrane region" description="Helical" evidence="6">
    <location>
        <begin position="152"/>
        <end position="172"/>
    </location>
</feature>
<feature type="transmembrane region" description="Helical" evidence="6">
    <location>
        <begin position="121"/>
        <end position="140"/>
    </location>
</feature>
<dbReference type="STRING" id="1610489.SAMN06295981_0702"/>